<dbReference type="OrthoDB" id="7357196at2759"/>
<dbReference type="CDD" id="cd00037">
    <property type="entry name" value="CLECT"/>
    <property type="match status" value="1"/>
</dbReference>
<evidence type="ECO:0000256" key="1">
    <source>
        <dbReference type="ARBA" id="ARBA00023157"/>
    </source>
</evidence>
<dbReference type="SUPFAM" id="SSF56436">
    <property type="entry name" value="C-type lectin-like"/>
    <property type="match status" value="1"/>
</dbReference>
<feature type="chain" id="PRO_5027536010" evidence="2">
    <location>
        <begin position="19"/>
        <end position="152"/>
    </location>
</feature>
<keyword evidence="4" id="KW-1185">Reference proteome</keyword>
<keyword evidence="2" id="KW-0732">Signal</keyword>
<evidence type="ECO:0000313" key="4">
    <source>
        <dbReference type="Proteomes" id="UP000515160"/>
    </source>
</evidence>
<evidence type="ECO:0000259" key="3">
    <source>
        <dbReference type="PROSITE" id="PS50041"/>
    </source>
</evidence>
<gene>
    <name evidence="5" type="primary">LOC117572681</name>
</gene>
<dbReference type="InterPro" id="IPR016187">
    <property type="entry name" value="CTDL_fold"/>
</dbReference>
<dbReference type="PROSITE" id="PS00615">
    <property type="entry name" value="C_TYPE_LECTIN_1"/>
    <property type="match status" value="1"/>
</dbReference>
<dbReference type="PROSITE" id="PS50041">
    <property type="entry name" value="C_TYPE_LECTIN_2"/>
    <property type="match status" value="1"/>
</dbReference>
<protein>
    <submittedName>
        <fullName evidence="5">Snaclec bothroinsularin subunit beta</fullName>
    </submittedName>
</protein>
<dbReference type="GeneID" id="117572681"/>
<organism evidence="4 5">
    <name type="scientific">Drosophila albomicans</name>
    <name type="common">Fruit fly</name>
    <dbReference type="NCBI Taxonomy" id="7291"/>
    <lineage>
        <taxon>Eukaryota</taxon>
        <taxon>Metazoa</taxon>
        <taxon>Ecdysozoa</taxon>
        <taxon>Arthropoda</taxon>
        <taxon>Hexapoda</taxon>
        <taxon>Insecta</taxon>
        <taxon>Pterygota</taxon>
        <taxon>Neoptera</taxon>
        <taxon>Endopterygota</taxon>
        <taxon>Diptera</taxon>
        <taxon>Brachycera</taxon>
        <taxon>Muscomorpha</taxon>
        <taxon>Ephydroidea</taxon>
        <taxon>Drosophilidae</taxon>
        <taxon>Drosophila</taxon>
    </lineage>
</organism>
<dbReference type="InterPro" id="IPR001304">
    <property type="entry name" value="C-type_lectin-like"/>
</dbReference>
<reference evidence="5" key="1">
    <citation type="submission" date="2025-08" db="UniProtKB">
        <authorList>
            <consortium name="RefSeq"/>
        </authorList>
    </citation>
    <scope>IDENTIFICATION</scope>
    <source>
        <strain evidence="5">15112-1751.03</strain>
        <tissue evidence="5">Whole Adult</tissue>
    </source>
</reference>
<dbReference type="InterPro" id="IPR016186">
    <property type="entry name" value="C-type_lectin-like/link_sf"/>
</dbReference>
<dbReference type="AlphaFoldDB" id="A0A6P8X5U5"/>
<dbReference type="SMART" id="SM00034">
    <property type="entry name" value="CLECT"/>
    <property type="match status" value="1"/>
</dbReference>
<accession>A0A6P8X5U5</accession>
<dbReference type="Gene3D" id="3.10.100.10">
    <property type="entry name" value="Mannose-Binding Protein A, subunit A"/>
    <property type="match status" value="1"/>
</dbReference>
<evidence type="ECO:0000313" key="5">
    <source>
        <dbReference type="RefSeq" id="XP_034111606.1"/>
    </source>
</evidence>
<evidence type="ECO:0000256" key="2">
    <source>
        <dbReference type="SAM" id="SignalP"/>
    </source>
</evidence>
<dbReference type="PANTHER" id="PTHR22991:SF40">
    <property type="entry name" value="PROTEIN CBG13490"/>
    <property type="match status" value="1"/>
</dbReference>
<feature type="signal peptide" evidence="2">
    <location>
        <begin position="1"/>
        <end position="18"/>
    </location>
</feature>
<dbReference type="Pfam" id="PF00059">
    <property type="entry name" value="Lectin_C"/>
    <property type="match status" value="1"/>
</dbReference>
<dbReference type="InterPro" id="IPR018378">
    <property type="entry name" value="C-type_lectin_CS"/>
</dbReference>
<dbReference type="PANTHER" id="PTHR22991">
    <property type="entry name" value="PROTEIN CBG13490"/>
    <property type="match status" value="1"/>
</dbReference>
<feature type="domain" description="C-type lectin" evidence="3">
    <location>
        <begin position="28"/>
        <end position="148"/>
    </location>
</feature>
<keyword evidence="1" id="KW-1015">Disulfide bond</keyword>
<proteinExistence type="predicted"/>
<dbReference type="RefSeq" id="XP_034111606.1">
    <property type="nucleotide sequence ID" value="XM_034255715.2"/>
</dbReference>
<dbReference type="InterPro" id="IPR050976">
    <property type="entry name" value="Snaclec"/>
</dbReference>
<name>A0A6P8X5U5_DROAB</name>
<sequence length="152" mass="17189">MKFLGLGLLCLLGAPAWADLEPFPTLTYQYGNYLLSVVNKLNWYEATTACARYGDSLASIPNQRAQTRIYNAILSSGFQKILTEPVWTSGSNQANGVQWSWYSTGNTITYRNFAEAPYSYVYNCLALDAVSGLWRDINCMEKRYFVCEKRCA</sequence>
<dbReference type="Proteomes" id="UP000515160">
    <property type="component" value="Chromosome 3"/>
</dbReference>